<feature type="region of interest" description="Disordered" evidence="1">
    <location>
        <begin position="36"/>
        <end position="56"/>
    </location>
</feature>
<feature type="region of interest" description="Disordered" evidence="1">
    <location>
        <begin position="161"/>
        <end position="217"/>
    </location>
</feature>
<dbReference type="GO" id="GO:0036033">
    <property type="term" value="F:mediator complex binding"/>
    <property type="evidence" value="ECO:0007669"/>
    <property type="project" value="InterPro"/>
</dbReference>
<organism evidence="2 3">
    <name type="scientific">Ceratopteris richardii</name>
    <name type="common">Triangle waterfern</name>
    <dbReference type="NCBI Taxonomy" id="49495"/>
    <lineage>
        <taxon>Eukaryota</taxon>
        <taxon>Viridiplantae</taxon>
        <taxon>Streptophyta</taxon>
        <taxon>Embryophyta</taxon>
        <taxon>Tracheophyta</taxon>
        <taxon>Polypodiopsida</taxon>
        <taxon>Polypodiidae</taxon>
        <taxon>Polypodiales</taxon>
        <taxon>Pteridineae</taxon>
        <taxon>Pteridaceae</taxon>
        <taxon>Parkerioideae</taxon>
        <taxon>Ceratopteris</taxon>
    </lineage>
</organism>
<feature type="compositionally biased region" description="Polar residues" evidence="1">
    <location>
        <begin position="168"/>
        <end position="184"/>
    </location>
</feature>
<feature type="compositionally biased region" description="Basic and acidic residues" evidence="1">
    <location>
        <begin position="201"/>
        <end position="214"/>
    </location>
</feature>
<dbReference type="EMBL" id="CM035419">
    <property type="protein sequence ID" value="KAH7415999.1"/>
    <property type="molecule type" value="Genomic_DNA"/>
</dbReference>
<evidence type="ECO:0000313" key="2">
    <source>
        <dbReference type="EMBL" id="KAH7415999.1"/>
    </source>
</evidence>
<evidence type="ECO:0000256" key="1">
    <source>
        <dbReference type="SAM" id="MobiDB-lite"/>
    </source>
</evidence>
<dbReference type="PANTHER" id="PTHR36345">
    <property type="entry name" value="CCG-BINDING PROTEIN 1"/>
    <property type="match status" value="1"/>
</dbReference>
<dbReference type="Proteomes" id="UP000825935">
    <property type="component" value="Chromosome 14"/>
</dbReference>
<comment type="caution">
    <text evidence="2">The sequence shown here is derived from an EMBL/GenBank/DDBJ whole genome shotgun (WGS) entry which is preliminary data.</text>
</comment>
<dbReference type="OMA" id="CWEAFFE"/>
<gene>
    <name evidence="2" type="ORF">KP509_14G070500</name>
</gene>
<accession>A0A8T2TAM6</accession>
<keyword evidence="3" id="KW-1185">Reference proteome</keyword>
<evidence type="ECO:0000313" key="3">
    <source>
        <dbReference type="Proteomes" id="UP000825935"/>
    </source>
</evidence>
<reference evidence="2" key="1">
    <citation type="submission" date="2021-08" db="EMBL/GenBank/DDBJ databases">
        <title>WGS assembly of Ceratopteris richardii.</title>
        <authorList>
            <person name="Marchant D.B."/>
            <person name="Chen G."/>
            <person name="Jenkins J."/>
            <person name="Shu S."/>
            <person name="Leebens-Mack J."/>
            <person name="Grimwood J."/>
            <person name="Schmutz J."/>
            <person name="Soltis P."/>
            <person name="Soltis D."/>
            <person name="Chen Z.-H."/>
        </authorList>
    </citation>
    <scope>NUCLEOTIDE SEQUENCE</scope>
    <source>
        <strain evidence="2">Whitten #5841</strain>
        <tissue evidence="2">Leaf</tissue>
    </source>
</reference>
<dbReference type="AlphaFoldDB" id="A0A8T2TAM6"/>
<dbReference type="OrthoDB" id="1924011at2759"/>
<sequence>MALEFSPAMHVHSCLRHGDPLASRSPRRSMIVALAENNDKPSLSAKGPSSAGVPKLEPFSQSRVSRLVKEPSLLEKAEHAIADRCSILEGDAAYECWEALFEFEHMKHDTKIQCDLAAPSEKARACRSLERLENFVRYSGGVASLINNVRMLAMANKMHKPAMDSPDELQNSQDHAPRNSSTSADDNENVVHFFPEPEDLPPTKEDLELEESARMPDSPFTRVLRVMGRVH</sequence>
<dbReference type="GO" id="GO:0005634">
    <property type="term" value="C:nucleus"/>
    <property type="evidence" value="ECO:0007669"/>
    <property type="project" value="TreeGrafter"/>
</dbReference>
<dbReference type="GO" id="GO:0010183">
    <property type="term" value="P:pollen tube guidance"/>
    <property type="evidence" value="ECO:0007669"/>
    <property type="project" value="InterPro"/>
</dbReference>
<dbReference type="GO" id="GO:0005829">
    <property type="term" value="C:cytosol"/>
    <property type="evidence" value="ECO:0007669"/>
    <property type="project" value="TreeGrafter"/>
</dbReference>
<protein>
    <submittedName>
        <fullName evidence="2">Uncharacterized protein</fullName>
    </submittedName>
</protein>
<dbReference type="PANTHER" id="PTHR36345:SF1">
    <property type="entry name" value="CCG-BINDING PROTEIN 1"/>
    <property type="match status" value="1"/>
</dbReference>
<name>A0A8T2TAM6_CERRI</name>
<proteinExistence type="predicted"/>
<dbReference type="InterPro" id="IPR037502">
    <property type="entry name" value="CBP1"/>
</dbReference>